<keyword evidence="3" id="KW-1185">Reference proteome</keyword>
<evidence type="ECO:0000313" key="2">
    <source>
        <dbReference type="EMBL" id="NHN87175.1"/>
    </source>
</evidence>
<feature type="transmembrane region" description="Helical" evidence="1">
    <location>
        <begin position="565"/>
        <end position="593"/>
    </location>
</feature>
<evidence type="ECO:0000256" key="1">
    <source>
        <dbReference type="SAM" id="Phobius"/>
    </source>
</evidence>
<keyword evidence="1" id="KW-0472">Membrane</keyword>
<dbReference type="RefSeq" id="WP_173568474.1">
    <property type="nucleotide sequence ID" value="NZ_WOSY01000001.1"/>
</dbReference>
<sequence length="595" mass="61370">MPVLLAGALSATPERWIGLPPGQQRLACQSVWLVAAACAFAALPWSESHSATGFSIPGFRFDSAGSLFLIVFATIGCCAERWVRPGGRLPLASAAACLAALADHPASLMVTGSTALMLALPGRRNAAAGCLRALLFAAACAPGPLPASSPWMAVMAALLCATGEGRRTPDCAVAPLLEAGCGVLVLCRALLRPETIATPGMTALLLGGGMCLALCRIAIALTTPRGSRAIAGLAMLPVALAIMALGLLMLAMTEGSILTAHAAASVLTLDLITLWPIAAAFLCAGGLVTEGAGSDHLGRLGGLILFAPRLSGLLAVALLALTLLPPTGGFSVLWLLVETALGLLPDGFTAALPSLTFLLGLGVIVALSGLAVLRLTALLLLGSARSPRMAACPDATWIALFPVLGTLLFACLTACVPGGVLRLTTPFLTRLTGGETDAPRPPLFTLVGPDGLSSWMPLGVTVLLLLILLAIRLLQEQAIRARRSSTPARRDILPGITAGETVPWLGGLPTREPHLPFGEPLIWSGLDMAPSSLKAVLFPVRTLPFWRRAGLRHRTGRTLRRLRTLIALATPLADYGAALVLVLAALALCLTVLPS</sequence>
<keyword evidence="1" id="KW-0812">Transmembrane</keyword>
<feature type="transmembrane region" description="Helical" evidence="1">
    <location>
        <begin position="455"/>
        <end position="474"/>
    </location>
</feature>
<feature type="transmembrane region" description="Helical" evidence="1">
    <location>
        <begin position="203"/>
        <end position="222"/>
    </location>
</feature>
<dbReference type="EMBL" id="WOSY01000001">
    <property type="protein sequence ID" value="NHN87175.1"/>
    <property type="molecule type" value="Genomic_DNA"/>
</dbReference>
<keyword evidence="1" id="KW-1133">Transmembrane helix</keyword>
<feature type="transmembrane region" description="Helical" evidence="1">
    <location>
        <begin position="313"/>
        <end position="337"/>
    </location>
</feature>
<feature type="transmembrane region" description="Helical" evidence="1">
    <location>
        <begin position="229"/>
        <end position="252"/>
    </location>
</feature>
<accession>A0ABX0JXI0</accession>
<name>A0ABX0JXI0_9PROT</name>
<comment type="caution">
    <text evidence="2">The sequence shown here is derived from an EMBL/GenBank/DDBJ whole genome shotgun (WGS) entry which is preliminary data.</text>
</comment>
<reference evidence="2 3" key="1">
    <citation type="journal article" date="2020" name="Int. J. Syst. Evol. Microbiol.">
        <title>Novel acetic acid bacteria from cider fermentations: Acetobacter conturbans sp. nov. and Acetobacter fallax sp. nov.</title>
        <authorList>
            <person name="Sombolestani A.S."/>
            <person name="Cleenwerck I."/>
            <person name="Cnockaert M."/>
            <person name="Borremans W."/>
            <person name="Wieme A.D."/>
            <person name="De Vuyst L."/>
            <person name="Vandamme P."/>
        </authorList>
    </citation>
    <scope>NUCLEOTIDE SEQUENCE [LARGE SCALE GENOMIC DNA]</scope>
    <source>
        <strain evidence="2 3">LMG 1627</strain>
    </source>
</reference>
<organism evidence="2 3">
    <name type="scientific">Acetobacter conturbans</name>
    <dbReference type="NCBI Taxonomy" id="1737472"/>
    <lineage>
        <taxon>Bacteria</taxon>
        <taxon>Pseudomonadati</taxon>
        <taxon>Pseudomonadota</taxon>
        <taxon>Alphaproteobacteria</taxon>
        <taxon>Acetobacterales</taxon>
        <taxon>Acetobacteraceae</taxon>
        <taxon>Acetobacter</taxon>
    </lineage>
</organism>
<gene>
    <name evidence="2" type="ORF">GOB81_00795</name>
</gene>
<proteinExistence type="predicted"/>
<evidence type="ECO:0000313" key="3">
    <source>
        <dbReference type="Proteomes" id="UP000631653"/>
    </source>
</evidence>
<feature type="transmembrane region" description="Helical" evidence="1">
    <location>
        <begin position="272"/>
        <end position="292"/>
    </location>
</feature>
<dbReference type="Proteomes" id="UP000631653">
    <property type="component" value="Unassembled WGS sequence"/>
</dbReference>
<feature type="transmembrane region" description="Helical" evidence="1">
    <location>
        <begin position="395"/>
        <end position="420"/>
    </location>
</feature>
<feature type="transmembrane region" description="Helical" evidence="1">
    <location>
        <begin position="357"/>
        <end position="383"/>
    </location>
</feature>
<protein>
    <recommendedName>
        <fullName evidence="4">NADH:quinone oxidoreductase/Mrp antiporter membrane subunit domain-containing protein</fullName>
    </recommendedName>
</protein>
<evidence type="ECO:0008006" key="4">
    <source>
        <dbReference type="Google" id="ProtNLM"/>
    </source>
</evidence>